<protein>
    <submittedName>
        <fullName evidence="2">Methyltransferase domain-containing protein</fullName>
    </submittedName>
</protein>
<dbReference type="Proteomes" id="UP001168528">
    <property type="component" value="Unassembled WGS sequence"/>
</dbReference>
<accession>A0ABT8RFY7</accession>
<dbReference type="InterPro" id="IPR013216">
    <property type="entry name" value="Methyltransf_11"/>
</dbReference>
<dbReference type="InterPro" id="IPR029063">
    <property type="entry name" value="SAM-dependent_MTases_sf"/>
</dbReference>
<keyword evidence="3" id="KW-1185">Reference proteome</keyword>
<name>A0ABT8RFY7_9BACT</name>
<evidence type="ECO:0000313" key="2">
    <source>
        <dbReference type="EMBL" id="MDO1451022.1"/>
    </source>
</evidence>
<dbReference type="SUPFAM" id="SSF53335">
    <property type="entry name" value="S-adenosyl-L-methionine-dependent methyltransferases"/>
    <property type="match status" value="1"/>
</dbReference>
<dbReference type="PANTHER" id="PTHR43591">
    <property type="entry name" value="METHYLTRANSFERASE"/>
    <property type="match status" value="1"/>
</dbReference>
<dbReference type="CDD" id="cd02440">
    <property type="entry name" value="AdoMet_MTases"/>
    <property type="match status" value="1"/>
</dbReference>
<dbReference type="RefSeq" id="WP_302041822.1">
    <property type="nucleotide sequence ID" value="NZ_JAUKPO010000040.1"/>
</dbReference>
<dbReference type="GO" id="GO:0008168">
    <property type="term" value="F:methyltransferase activity"/>
    <property type="evidence" value="ECO:0007669"/>
    <property type="project" value="UniProtKB-KW"/>
</dbReference>
<gene>
    <name evidence="2" type="ORF">Q0590_32405</name>
</gene>
<evidence type="ECO:0000313" key="3">
    <source>
        <dbReference type="Proteomes" id="UP001168528"/>
    </source>
</evidence>
<dbReference type="Gene3D" id="3.40.50.150">
    <property type="entry name" value="Vaccinia Virus protein VP39"/>
    <property type="match status" value="1"/>
</dbReference>
<evidence type="ECO:0000259" key="1">
    <source>
        <dbReference type="Pfam" id="PF08241"/>
    </source>
</evidence>
<comment type="caution">
    <text evidence="2">The sequence shown here is derived from an EMBL/GenBank/DDBJ whole genome shotgun (WGS) entry which is preliminary data.</text>
</comment>
<proteinExistence type="predicted"/>
<dbReference type="GO" id="GO:0032259">
    <property type="term" value="P:methylation"/>
    <property type="evidence" value="ECO:0007669"/>
    <property type="project" value="UniProtKB-KW"/>
</dbReference>
<feature type="domain" description="Methyltransferase type 11" evidence="1">
    <location>
        <begin position="63"/>
        <end position="141"/>
    </location>
</feature>
<dbReference type="EMBL" id="JAUKPO010000040">
    <property type="protein sequence ID" value="MDO1451022.1"/>
    <property type="molecule type" value="Genomic_DNA"/>
</dbReference>
<sequence length="248" mass="28448">MNLFKKVILKFILTNQASSVGRNNEENRHKWIEKVLQNIPDGNRILDAGAGEQPFKKFCTHLSYVSQDFSQYNPNNSGVGIQKETWTYGNIDIVSDIINIPEPDSSFDAVLCTEVIEHVPDPVKAICELSRLLKRKGLLIITAPFCSITHFAPYHYSTGFNRFFYEKHLSDLDFDIIEIESNGNFFEYLAQELKFLPGVASKYAKVKLNYEEKIYINSLMLMLDKLSKADTNSSELLCYGYHVLARKR</sequence>
<dbReference type="Pfam" id="PF08241">
    <property type="entry name" value="Methyltransf_11"/>
    <property type="match status" value="1"/>
</dbReference>
<keyword evidence="2" id="KW-0489">Methyltransferase</keyword>
<keyword evidence="2" id="KW-0808">Transferase</keyword>
<reference evidence="2" key="1">
    <citation type="submission" date="2023-07" db="EMBL/GenBank/DDBJ databases">
        <title>The genome sequence of Rhodocytophaga aerolata KACC 12507.</title>
        <authorList>
            <person name="Zhang X."/>
        </authorList>
    </citation>
    <scope>NUCLEOTIDE SEQUENCE</scope>
    <source>
        <strain evidence="2">KACC 12507</strain>
    </source>
</reference>
<organism evidence="2 3">
    <name type="scientific">Rhodocytophaga aerolata</name>
    <dbReference type="NCBI Taxonomy" id="455078"/>
    <lineage>
        <taxon>Bacteria</taxon>
        <taxon>Pseudomonadati</taxon>
        <taxon>Bacteroidota</taxon>
        <taxon>Cytophagia</taxon>
        <taxon>Cytophagales</taxon>
        <taxon>Rhodocytophagaceae</taxon>
        <taxon>Rhodocytophaga</taxon>
    </lineage>
</organism>